<reference evidence="1 2" key="1">
    <citation type="submission" date="2020-07" db="EMBL/GenBank/DDBJ databases">
        <title>Spirosoma foliorum sp. nov., isolated from the leaves on the Nejang mountain Korea, Republic of.</title>
        <authorList>
            <person name="Ho H."/>
            <person name="Lee Y.-J."/>
            <person name="Nurcahyanto D.-A."/>
            <person name="Kim S.-G."/>
        </authorList>
    </citation>
    <scope>NUCLEOTIDE SEQUENCE [LARGE SCALE GENOMIC DNA]</scope>
    <source>
        <strain evidence="1 2">PL0136</strain>
    </source>
</reference>
<gene>
    <name evidence="1" type="ORF">H3H32_11525</name>
</gene>
<name>A0A7G5H2X2_9BACT</name>
<protein>
    <submittedName>
        <fullName evidence="1">DUF4062 domain-containing protein</fullName>
    </submittedName>
</protein>
<dbReference type="Proteomes" id="UP000515369">
    <property type="component" value="Chromosome"/>
</dbReference>
<dbReference type="AlphaFoldDB" id="A0A7G5H2X2"/>
<accession>A0A7G5H2X2</accession>
<organism evidence="1 2">
    <name type="scientific">Spirosoma foliorum</name>
    <dbReference type="NCBI Taxonomy" id="2710596"/>
    <lineage>
        <taxon>Bacteria</taxon>
        <taxon>Pseudomonadati</taxon>
        <taxon>Bacteroidota</taxon>
        <taxon>Cytophagia</taxon>
        <taxon>Cytophagales</taxon>
        <taxon>Cytophagaceae</taxon>
        <taxon>Spirosoma</taxon>
    </lineage>
</organism>
<evidence type="ECO:0000313" key="2">
    <source>
        <dbReference type="Proteomes" id="UP000515369"/>
    </source>
</evidence>
<dbReference type="KEGG" id="sfol:H3H32_11525"/>
<sequence>MPALVQHITAFLSSPGGLTDERDLICSIVDELNRQIRFSHNSVVDVLRWENDTYPSASGSYAQETINDQVGYTYDLFIGLMWDRFGTPTAKADSGTEEEFDIAYSRFKAGENVKILFYFKKLSGALTNFQKKEKKKIDEFKNKLKRLGILYSEFNSDNIEKFKNDFRIHLQKSIGGILANPQADIERKDMLINAGAQLQLLTDALKSKNKSLLFSSLIHHAIVDGTDLHNKFHIKGKNQHPHESPMMSFNSVSSVPSAKASMKMYCKDLLNNVDLKVTCRDQDKDNVKQLFVIFDKPLKNDDPFDLELSYTQMNTMYLDEEDFITSGFSYDNVIDYYTFVVEFKDRVPEILRINYFDPLLSKVQTVFLSGKGKDKSVFEISISSAKISLLNSMNLIANFKRS</sequence>
<proteinExistence type="predicted"/>
<keyword evidence="2" id="KW-1185">Reference proteome</keyword>
<dbReference type="RefSeq" id="WP_182462846.1">
    <property type="nucleotide sequence ID" value="NZ_CP059732.1"/>
</dbReference>
<dbReference type="EMBL" id="CP059732">
    <property type="protein sequence ID" value="QMW05464.1"/>
    <property type="molecule type" value="Genomic_DNA"/>
</dbReference>
<evidence type="ECO:0000313" key="1">
    <source>
        <dbReference type="EMBL" id="QMW05464.1"/>
    </source>
</evidence>